<feature type="transmembrane region" description="Helical" evidence="1">
    <location>
        <begin position="26"/>
        <end position="45"/>
    </location>
</feature>
<name>A0A4R9LXA5_9LEPT</name>
<gene>
    <name evidence="2" type="ORF">EHS15_16625</name>
</gene>
<dbReference type="Proteomes" id="UP000298058">
    <property type="component" value="Unassembled WGS sequence"/>
</dbReference>
<feature type="transmembrane region" description="Helical" evidence="1">
    <location>
        <begin position="57"/>
        <end position="73"/>
    </location>
</feature>
<dbReference type="OrthoDB" id="8759074at2"/>
<evidence type="ECO:0000256" key="1">
    <source>
        <dbReference type="SAM" id="Phobius"/>
    </source>
</evidence>
<sequence>METEQNDLFQPSLEKKVAVPLYSQNASFYVAFFGGIFSIIFFQSLNSFKLKRFKIDFIFYLFWMGVGLTLPFFETHKLVSRMMALAAYANFYFLHKKYHKANELFGTESPSPWKPGIFCSLAGISITITAYMIAKAYR</sequence>
<dbReference type="EMBL" id="RQHW01000065">
    <property type="protein sequence ID" value="TGN17649.1"/>
    <property type="molecule type" value="Genomic_DNA"/>
</dbReference>
<proteinExistence type="predicted"/>
<accession>A0A4R9LXA5</accession>
<evidence type="ECO:0000313" key="2">
    <source>
        <dbReference type="EMBL" id="TGN17649.1"/>
    </source>
</evidence>
<keyword evidence="1" id="KW-0472">Membrane</keyword>
<comment type="caution">
    <text evidence="2">The sequence shown here is derived from an EMBL/GenBank/DDBJ whole genome shotgun (WGS) entry which is preliminary data.</text>
</comment>
<keyword evidence="1" id="KW-0812">Transmembrane</keyword>
<dbReference type="RefSeq" id="WP_135761706.1">
    <property type="nucleotide sequence ID" value="NZ_RQHW01000065.1"/>
</dbReference>
<evidence type="ECO:0000313" key="3">
    <source>
        <dbReference type="Proteomes" id="UP000298058"/>
    </source>
</evidence>
<organism evidence="2 3">
    <name type="scientific">Leptospira idonii</name>
    <dbReference type="NCBI Taxonomy" id="1193500"/>
    <lineage>
        <taxon>Bacteria</taxon>
        <taxon>Pseudomonadati</taxon>
        <taxon>Spirochaetota</taxon>
        <taxon>Spirochaetia</taxon>
        <taxon>Leptospirales</taxon>
        <taxon>Leptospiraceae</taxon>
        <taxon>Leptospira</taxon>
    </lineage>
</organism>
<feature type="transmembrane region" description="Helical" evidence="1">
    <location>
        <begin position="116"/>
        <end position="134"/>
    </location>
</feature>
<protein>
    <submittedName>
        <fullName evidence="2">Uncharacterized protein</fullName>
    </submittedName>
</protein>
<dbReference type="AlphaFoldDB" id="A0A4R9LXA5"/>
<keyword evidence="1" id="KW-1133">Transmembrane helix</keyword>
<reference evidence="2" key="1">
    <citation type="journal article" date="2019" name="PLoS Negl. Trop. Dis.">
        <title>Revisiting the worldwide diversity of Leptospira species in the environment.</title>
        <authorList>
            <person name="Vincent A.T."/>
            <person name="Schiettekatte O."/>
            <person name="Bourhy P."/>
            <person name="Veyrier F.J."/>
            <person name="Picardeau M."/>
        </authorList>
    </citation>
    <scope>NUCLEOTIDE SEQUENCE [LARGE SCALE GENOMIC DNA]</scope>
    <source>
        <strain evidence="2">201300427</strain>
    </source>
</reference>
<keyword evidence="3" id="KW-1185">Reference proteome</keyword>